<protein>
    <submittedName>
        <fullName evidence="7">Uncharacterized protein</fullName>
    </submittedName>
</protein>
<evidence type="ECO:0000256" key="6">
    <source>
        <dbReference type="ARBA" id="ARBA00022859"/>
    </source>
</evidence>
<accession>A0A5E4Q7H1</accession>
<dbReference type="InterPro" id="IPR000875">
    <property type="entry name" value="CecC-like"/>
</dbReference>
<comment type="subcellular location">
    <subcellularLocation>
        <location evidence="1">Secreted</location>
    </subcellularLocation>
</comment>
<keyword evidence="8" id="KW-1185">Reference proteome</keyword>
<sequence length="97" mass="11239">MRFKKKMQMLYGKLATIYISDLLEFLTTFKALKQFTSDKEIFENEFLKDIFLRLRVLLGAYFRIAKEHFGRNVRNGIVKAGPAIQVVGQASSIYKQG</sequence>
<keyword evidence="5" id="KW-0399">Innate immunity</keyword>
<dbReference type="Proteomes" id="UP000324832">
    <property type="component" value="Unassembled WGS sequence"/>
</dbReference>
<comment type="similarity">
    <text evidence="2">Belongs to the cecropin family.</text>
</comment>
<proteinExistence type="inferred from homology"/>
<dbReference type="GO" id="GO:0050830">
    <property type="term" value="P:defense response to Gram-positive bacterium"/>
    <property type="evidence" value="ECO:0007669"/>
    <property type="project" value="UniProtKB-ARBA"/>
</dbReference>
<keyword evidence="3" id="KW-0964">Secreted</keyword>
<keyword evidence="6" id="KW-0391">Immunity</keyword>
<keyword evidence="4" id="KW-0929">Antimicrobial</keyword>
<evidence type="ECO:0000256" key="5">
    <source>
        <dbReference type="ARBA" id="ARBA00022588"/>
    </source>
</evidence>
<evidence type="ECO:0000256" key="4">
    <source>
        <dbReference type="ARBA" id="ARBA00022529"/>
    </source>
</evidence>
<dbReference type="AlphaFoldDB" id="A0A5E4Q7H1"/>
<evidence type="ECO:0000313" key="8">
    <source>
        <dbReference type="Proteomes" id="UP000324832"/>
    </source>
</evidence>
<dbReference type="EMBL" id="FZQP02001571">
    <property type="protein sequence ID" value="VVC93261.1"/>
    <property type="molecule type" value="Genomic_DNA"/>
</dbReference>
<evidence type="ECO:0000313" key="7">
    <source>
        <dbReference type="EMBL" id="VVC93261.1"/>
    </source>
</evidence>
<reference evidence="7 8" key="1">
    <citation type="submission" date="2017-07" db="EMBL/GenBank/DDBJ databases">
        <authorList>
            <person name="Talla V."/>
            <person name="Backstrom N."/>
        </authorList>
    </citation>
    <scope>NUCLEOTIDE SEQUENCE [LARGE SCALE GENOMIC DNA]</scope>
</reference>
<evidence type="ECO:0000256" key="2">
    <source>
        <dbReference type="ARBA" id="ARBA00010680"/>
    </source>
</evidence>
<gene>
    <name evidence="7" type="ORF">LSINAPIS_LOCUS5489</name>
</gene>
<evidence type="ECO:0000256" key="3">
    <source>
        <dbReference type="ARBA" id="ARBA00022525"/>
    </source>
</evidence>
<dbReference type="GO" id="GO:0045087">
    <property type="term" value="P:innate immune response"/>
    <property type="evidence" value="ECO:0007669"/>
    <property type="project" value="UniProtKB-KW"/>
</dbReference>
<dbReference type="GO" id="GO:0019731">
    <property type="term" value="P:antibacterial humoral response"/>
    <property type="evidence" value="ECO:0007669"/>
    <property type="project" value="InterPro"/>
</dbReference>
<name>A0A5E4Q7H1_9NEOP</name>
<organism evidence="7 8">
    <name type="scientific">Leptidea sinapis</name>
    <dbReference type="NCBI Taxonomy" id="189913"/>
    <lineage>
        <taxon>Eukaryota</taxon>
        <taxon>Metazoa</taxon>
        <taxon>Ecdysozoa</taxon>
        <taxon>Arthropoda</taxon>
        <taxon>Hexapoda</taxon>
        <taxon>Insecta</taxon>
        <taxon>Pterygota</taxon>
        <taxon>Neoptera</taxon>
        <taxon>Endopterygota</taxon>
        <taxon>Lepidoptera</taxon>
        <taxon>Glossata</taxon>
        <taxon>Ditrysia</taxon>
        <taxon>Papilionoidea</taxon>
        <taxon>Pieridae</taxon>
        <taxon>Dismorphiinae</taxon>
        <taxon>Leptidea</taxon>
    </lineage>
</organism>
<dbReference type="Pfam" id="PF00272">
    <property type="entry name" value="Cecropin"/>
    <property type="match status" value="1"/>
</dbReference>
<evidence type="ECO:0000256" key="1">
    <source>
        <dbReference type="ARBA" id="ARBA00004613"/>
    </source>
</evidence>
<dbReference type="GO" id="GO:0005576">
    <property type="term" value="C:extracellular region"/>
    <property type="evidence" value="ECO:0007669"/>
    <property type="project" value="UniProtKB-SubCell"/>
</dbReference>